<dbReference type="InParanoid" id="A0A0H2R6W8"/>
<dbReference type="EMBL" id="KQ086339">
    <property type="protein sequence ID" value="KLO05238.1"/>
    <property type="molecule type" value="Genomic_DNA"/>
</dbReference>
<feature type="non-terminal residue" evidence="2">
    <location>
        <position position="1"/>
    </location>
</feature>
<reference evidence="2 3" key="1">
    <citation type="submission" date="2015-04" db="EMBL/GenBank/DDBJ databases">
        <title>Complete genome sequence of Schizopora paradoxa KUC8140, a cosmopolitan wood degrader in East Asia.</title>
        <authorList>
            <consortium name="DOE Joint Genome Institute"/>
            <person name="Min B."/>
            <person name="Park H."/>
            <person name="Jang Y."/>
            <person name="Kim J.-J."/>
            <person name="Kim K.H."/>
            <person name="Pangilinan J."/>
            <person name="Lipzen A."/>
            <person name="Riley R."/>
            <person name="Grigoriev I.V."/>
            <person name="Spatafora J.W."/>
            <person name="Choi I.-G."/>
        </authorList>
    </citation>
    <scope>NUCLEOTIDE SEQUENCE [LARGE SCALE GENOMIC DNA]</scope>
    <source>
        <strain evidence="2 3">KUC8140</strain>
    </source>
</reference>
<protein>
    <submittedName>
        <fullName evidence="2">Uncharacterized protein</fullName>
    </submittedName>
</protein>
<proteinExistence type="predicted"/>
<dbReference type="Proteomes" id="UP000053477">
    <property type="component" value="Unassembled WGS sequence"/>
</dbReference>
<dbReference type="AlphaFoldDB" id="A0A0H2R6W8"/>
<gene>
    <name evidence="2" type="ORF">SCHPADRAFT_896416</name>
</gene>
<evidence type="ECO:0000256" key="1">
    <source>
        <dbReference type="SAM" id="MobiDB-lite"/>
    </source>
</evidence>
<accession>A0A0H2R6W8</accession>
<evidence type="ECO:0000313" key="2">
    <source>
        <dbReference type="EMBL" id="KLO05238.1"/>
    </source>
</evidence>
<name>A0A0H2R6W8_9AGAM</name>
<feature type="region of interest" description="Disordered" evidence="1">
    <location>
        <begin position="130"/>
        <end position="200"/>
    </location>
</feature>
<sequence length="334" mass="36477">TSSAFESLTSVAQEFKDNKGNFPAYKLPKGITQKKMGVFFGKDVKVGVGGIVQIPTDRATWGYGLDTLSGEESTPSTTQDTKARLIVPHPSVFNKRNPMPEAPPQIIPVSDPPALPSRVVLRLRNVDSQGKAGAIKPNSLVDEHETDSIDGTETLRRGKRERKQTVPFGQESEASQNGSTRARKRARTSENEVTEPLANDDIEATSTQLDVEVVDAPSQRKGKARATTADDADYLRSLIVDPGATKQDTYRMAIEQCGLRLSTTTLPETPGYMDRVALGCGSPTPFEEKSEEEQDLFVALQYWAVINKFCHDNLAHAKRVLAAYETLPSDDGLA</sequence>
<organism evidence="2 3">
    <name type="scientific">Schizopora paradoxa</name>
    <dbReference type="NCBI Taxonomy" id="27342"/>
    <lineage>
        <taxon>Eukaryota</taxon>
        <taxon>Fungi</taxon>
        <taxon>Dikarya</taxon>
        <taxon>Basidiomycota</taxon>
        <taxon>Agaricomycotina</taxon>
        <taxon>Agaricomycetes</taxon>
        <taxon>Hymenochaetales</taxon>
        <taxon>Schizoporaceae</taxon>
        <taxon>Schizopora</taxon>
    </lineage>
</organism>
<keyword evidence="3" id="KW-1185">Reference proteome</keyword>
<evidence type="ECO:0000313" key="3">
    <source>
        <dbReference type="Proteomes" id="UP000053477"/>
    </source>
</evidence>